<dbReference type="STRING" id="644295.Metev_1224"/>
<dbReference type="AlphaFoldDB" id="D7E7M4"/>
<dbReference type="Pfam" id="PF04471">
    <property type="entry name" value="Mrr_cat"/>
    <property type="match status" value="1"/>
</dbReference>
<reference evidence="2 3" key="1">
    <citation type="submission" date="2010-06" db="EMBL/GenBank/DDBJ databases">
        <title>Complete sequence chromosome of Methanohalobium evestigatum Z-7303.</title>
        <authorList>
            <consortium name="US DOE Joint Genome Institute"/>
            <person name="Lucas S."/>
            <person name="Copeland A."/>
            <person name="Lapidus A."/>
            <person name="Cheng J.-F."/>
            <person name="Bruce D."/>
            <person name="Goodwin L."/>
            <person name="Pitluck S."/>
            <person name="Saunders E."/>
            <person name="Detter J.C."/>
            <person name="Han C."/>
            <person name="Tapia R."/>
            <person name="Land M."/>
            <person name="Hauser L."/>
            <person name="Kyrpides N."/>
            <person name="Mikhailova N."/>
            <person name="Sieprawska-Lupa M."/>
            <person name="Whitman W.B."/>
            <person name="Anderson I."/>
            <person name="Woyke T."/>
        </authorList>
    </citation>
    <scope>NUCLEOTIDE SEQUENCE [LARGE SCALE GENOMIC DNA]</scope>
    <source>
        <strain evidence="3">ATCC BAA-1072 / DSM 3721 / NBRC 107634 / OCM 161 / Z-7303</strain>
    </source>
</reference>
<sequence>MKSNNYSKEEIISSLVENLLITEEYNEKEETKDILVGFGEKSIKPLVEKLGEDVGISNEREIGSVLKRIGMPCIPYIMNELYNKYLPNRYFTASLTVSEIIESIGEPAVPYLIDYICEYQVLDGREESCRRLREFVSLHEEKAVDCVLKRLSREYLNEDCWQELTSILVFLGEISVEKLFQGIININHKHIDYDDAVNIITEHDNDDAKNVLNRYLKYGSYEEKLIAARILDKFNDTDAESTIQVLYNEPESKMLYDLYNISWEELELGLMNLYEKMGYKVEKTPKNSDYGADFIATQWGSERIAVQVKHLNNTTSPSAVQEVVAAKMYYICSKAEVVSTNNFSKQAKNLADITGVNLIDRDKLKWLIEKYNW</sequence>
<name>D7E7M4_METEZ</name>
<dbReference type="InterPro" id="IPR011335">
    <property type="entry name" value="Restrct_endonuc-II-like"/>
</dbReference>
<organism evidence="2 3">
    <name type="scientific">Methanohalobium evestigatum (strain ATCC BAA-1072 / DSM 3721 / NBRC 107634 / OCM 161 / Z-7303)</name>
    <dbReference type="NCBI Taxonomy" id="644295"/>
    <lineage>
        <taxon>Archaea</taxon>
        <taxon>Methanobacteriati</taxon>
        <taxon>Methanobacteriota</taxon>
        <taxon>Stenosarchaea group</taxon>
        <taxon>Methanomicrobia</taxon>
        <taxon>Methanosarcinales</taxon>
        <taxon>Methanosarcinaceae</taxon>
        <taxon>Methanohalobium</taxon>
    </lineage>
</organism>
<dbReference type="InterPro" id="IPR007560">
    <property type="entry name" value="Restrct_endonuc_IV_Mrr"/>
</dbReference>
<dbReference type="RefSeq" id="WP_013194663.1">
    <property type="nucleotide sequence ID" value="NC_014253.1"/>
</dbReference>
<dbReference type="PANTHER" id="PTHR30015:SF6">
    <property type="entry name" value="SLL1429 PROTEIN"/>
    <property type="match status" value="1"/>
</dbReference>
<dbReference type="KEGG" id="mev:Metev_1224"/>
<keyword evidence="2" id="KW-0540">Nuclease</keyword>
<protein>
    <submittedName>
        <fullName evidence="2">Restriction endonuclease</fullName>
    </submittedName>
</protein>
<dbReference type="GeneID" id="9346857"/>
<evidence type="ECO:0000313" key="3">
    <source>
        <dbReference type="Proteomes" id="UP000000391"/>
    </source>
</evidence>
<proteinExistence type="predicted"/>
<dbReference type="Proteomes" id="UP000000391">
    <property type="component" value="Chromosome"/>
</dbReference>
<gene>
    <name evidence="2" type="ordered locus">Metev_1224</name>
</gene>
<keyword evidence="3" id="KW-1185">Reference proteome</keyword>
<accession>D7E7M4</accession>
<dbReference type="GO" id="GO:0009307">
    <property type="term" value="P:DNA restriction-modification system"/>
    <property type="evidence" value="ECO:0007669"/>
    <property type="project" value="InterPro"/>
</dbReference>
<evidence type="ECO:0000259" key="1">
    <source>
        <dbReference type="Pfam" id="PF04471"/>
    </source>
</evidence>
<dbReference type="PANTHER" id="PTHR30015">
    <property type="entry name" value="MRR RESTRICTION SYSTEM PROTEIN"/>
    <property type="match status" value="1"/>
</dbReference>
<dbReference type="HOGENOM" id="CLU_741044_0_0_2"/>
<dbReference type="SUPFAM" id="SSF52980">
    <property type="entry name" value="Restriction endonuclease-like"/>
    <property type="match status" value="1"/>
</dbReference>
<keyword evidence="2" id="KW-0255">Endonuclease</keyword>
<evidence type="ECO:0000313" key="2">
    <source>
        <dbReference type="EMBL" id="ADI74097.1"/>
    </source>
</evidence>
<feature type="domain" description="Restriction endonuclease type IV Mrr" evidence="1">
    <location>
        <begin position="259"/>
        <end position="365"/>
    </location>
</feature>
<dbReference type="GO" id="GO:0015666">
    <property type="term" value="F:restriction endodeoxyribonuclease activity"/>
    <property type="evidence" value="ECO:0007669"/>
    <property type="project" value="TreeGrafter"/>
</dbReference>
<dbReference type="GO" id="GO:0003677">
    <property type="term" value="F:DNA binding"/>
    <property type="evidence" value="ECO:0007669"/>
    <property type="project" value="InterPro"/>
</dbReference>
<dbReference type="InterPro" id="IPR011856">
    <property type="entry name" value="tRNA_endonuc-like_dom_sf"/>
</dbReference>
<dbReference type="InterPro" id="IPR052906">
    <property type="entry name" value="Type_IV_Methyl-Rstrct_Enzyme"/>
</dbReference>
<dbReference type="EMBL" id="CP002069">
    <property type="protein sequence ID" value="ADI74097.1"/>
    <property type="molecule type" value="Genomic_DNA"/>
</dbReference>
<dbReference type="OrthoDB" id="141004at2157"/>
<dbReference type="Gene3D" id="3.40.1350.10">
    <property type="match status" value="1"/>
</dbReference>
<keyword evidence="2" id="KW-0378">Hydrolase</keyword>